<dbReference type="Pfam" id="PF05678">
    <property type="entry name" value="VQ"/>
    <property type="match status" value="1"/>
</dbReference>
<evidence type="ECO:0000313" key="4">
    <source>
        <dbReference type="Proteomes" id="UP001454036"/>
    </source>
</evidence>
<feature type="compositionally biased region" description="Low complexity" evidence="1">
    <location>
        <begin position="107"/>
        <end position="118"/>
    </location>
</feature>
<sequence>MDSGNSDSFQSSNGGDEEYNSSRGGISAFINQAAATSRGGLVYNTPPHQSTNHTMFDPILSNYQNLQNNIFPKNNNHDMVWSEPIPNCTETINTLTSQNQPFTIHQNSNNLPSSSLSSVQEIMNTTTSRSSSLPSSDHHQTHGLPSVRNQNPKKRSRASRRAPTTVLTTDTTNFRAMVQEFTGIPAPPFTSSSLFPRNNNTKLDNLFGTPSSSMRLSNPLDYSISLSSTQPPPYLRRPFPQKAQPLVPPSSSSMFGASMVDSLRTNVDDSYQRLQSSNIFTMQNPILTSLLHSNHPKPTLAHNNSYIFGTKTHHGSVQMQSANGFLQGPVDNNASLGELPGLVSADPARWGGGDGGANGGGGDQVRSFGNNNNGGCDDLARNVENGKRLKGMMEDGARSSEGMMETWICSSSE</sequence>
<dbReference type="AlphaFoldDB" id="A0AAV3QMV2"/>
<gene>
    <name evidence="3" type="ORF">LIER_39717</name>
</gene>
<feature type="compositionally biased region" description="Gly residues" evidence="1">
    <location>
        <begin position="351"/>
        <end position="363"/>
    </location>
</feature>
<feature type="domain" description="VQ" evidence="2">
    <location>
        <begin position="161"/>
        <end position="188"/>
    </location>
</feature>
<dbReference type="Proteomes" id="UP001454036">
    <property type="component" value="Unassembled WGS sequence"/>
</dbReference>
<accession>A0AAV3QMV2</accession>
<dbReference type="PANTHER" id="PTHR33179">
    <property type="entry name" value="VQ MOTIF-CONTAINING PROTEIN"/>
    <property type="match status" value="1"/>
</dbReference>
<feature type="region of interest" description="Disordered" evidence="1">
    <location>
        <begin position="1"/>
        <end position="23"/>
    </location>
</feature>
<dbReference type="InterPro" id="IPR039609">
    <property type="entry name" value="VQ_15/22"/>
</dbReference>
<dbReference type="PANTHER" id="PTHR33179:SF4">
    <property type="entry name" value="VQ MOTIF-CONTAINING PROTEIN"/>
    <property type="match status" value="1"/>
</dbReference>
<organism evidence="3 4">
    <name type="scientific">Lithospermum erythrorhizon</name>
    <name type="common">Purple gromwell</name>
    <name type="synonym">Lithospermum officinale var. erythrorhizon</name>
    <dbReference type="NCBI Taxonomy" id="34254"/>
    <lineage>
        <taxon>Eukaryota</taxon>
        <taxon>Viridiplantae</taxon>
        <taxon>Streptophyta</taxon>
        <taxon>Embryophyta</taxon>
        <taxon>Tracheophyta</taxon>
        <taxon>Spermatophyta</taxon>
        <taxon>Magnoliopsida</taxon>
        <taxon>eudicotyledons</taxon>
        <taxon>Gunneridae</taxon>
        <taxon>Pentapetalae</taxon>
        <taxon>asterids</taxon>
        <taxon>lamiids</taxon>
        <taxon>Boraginales</taxon>
        <taxon>Boraginaceae</taxon>
        <taxon>Boraginoideae</taxon>
        <taxon>Lithospermeae</taxon>
        <taxon>Lithospermum</taxon>
    </lineage>
</organism>
<feature type="region of interest" description="Disordered" evidence="1">
    <location>
        <begin position="103"/>
        <end position="166"/>
    </location>
</feature>
<evidence type="ECO:0000259" key="2">
    <source>
        <dbReference type="Pfam" id="PF05678"/>
    </source>
</evidence>
<feature type="compositionally biased region" description="Basic residues" evidence="1">
    <location>
        <begin position="151"/>
        <end position="160"/>
    </location>
</feature>
<keyword evidence="4" id="KW-1185">Reference proteome</keyword>
<feature type="compositionally biased region" description="Low complexity" evidence="1">
    <location>
        <begin position="125"/>
        <end position="135"/>
    </location>
</feature>
<evidence type="ECO:0000313" key="3">
    <source>
        <dbReference type="EMBL" id="GAA0164090.1"/>
    </source>
</evidence>
<reference evidence="3 4" key="1">
    <citation type="submission" date="2024-01" db="EMBL/GenBank/DDBJ databases">
        <title>The complete chloroplast genome sequence of Lithospermum erythrorhizon: insights into the phylogenetic relationship among Boraginaceae species and the maternal lineages of purple gromwells.</title>
        <authorList>
            <person name="Okada T."/>
            <person name="Watanabe K."/>
        </authorList>
    </citation>
    <scope>NUCLEOTIDE SEQUENCE [LARGE SCALE GENOMIC DNA]</scope>
</reference>
<protein>
    <recommendedName>
        <fullName evidence="2">VQ domain-containing protein</fullName>
    </recommendedName>
</protein>
<dbReference type="InterPro" id="IPR008889">
    <property type="entry name" value="VQ"/>
</dbReference>
<comment type="caution">
    <text evidence="3">The sequence shown here is derived from an EMBL/GenBank/DDBJ whole genome shotgun (WGS) entry which is preliminary data.</text>
</comment>
<evidence type="ECO:0000256" key="1">
    <source>
        <dbReference type="SAM" id="MobiDB-lite"/>
    </source>
</evidence>
<proteinExistence type="predicted"/>
<feature type="region of interest" description="Disordered" evidence="1">
    <location>
        <begin position="351"/>
        <end position="375"/>
    </location>
</feature>
<feature type="compositionally biased region" description="Polar residues" evidence="1">
    <location>
        <begin position="1"/>
        <end position="14"/>
    </location>
</feature>
<dbReference type="EMBL" id="BAABME010021745">
    <property type="protein sequence ID" value="GAA0164090.1"/>
    <property type="molecule type" value="Genomic_DNA"/>
</dbReference>
<name>A0AAV3QMV2_LITER</name>